<name>A0A4Q0XUL8_9BACT</name>
<comment type="caution">
    <text evidence="1">The sequence shown here is derived from an EMBL/GenBank/DDBJ whole genome shotgun (WGS) entry which is preliminary data.</text>
</comment>
<evidence type="ECO:0000313" key="2">
    <source>
        <dbReference type="Proteomes" id="UP000290657"/>
    </source>
</evidence>
<dbReference type="EMBL" id="PDKN01000002">
    <property type="protein sequence ID" value="RXJ60264.1"/>
    <property type="molecule type" value="Genomic_DNA"/>
</dbReference>
<sequence length="64" mass="7559">MEEIVVSKEELIKMFEDERIIDSGRGWMMDNEEVELIALHEVDPKFLQDITNAKFYKITVKGKK</sequence>
<proteinExistence type="predicted"/>
<reference evidence="1 2" key="1">
    <citation type="submission" date="2017-10" db="EMBL/GenBank/DDBJ databases">
        <title>Genomics of the genus Arcobacter.</title>
        <authorList>
            <person name="Perez-Cataluna A."/>
            <person name="Figueras M.J."/>
        </authorList>
    </citation>
    <scope>NUCLEOTIDE SEQUENCE [LARGE SCALE GENOMIC DNA]</scope>
    <source>
        <strain evidence="1 2">CECT 8987</strain>
    </source>
</reference>
<dbReference type="RefSeq" id="WP_128995614.1">
    <property type="nucleotide sequence ID" value="NZ_PDKN01000002.1"/>
</dbReference>
<dbReference type="Proteomes" id="UP000290657">
    <property type="component" value="Unassembled WGS sequence"/>
</dbReference>
<protein>
    <submittedName>
        <fullName evidence="1">Uncharacterized protein</fullName>
    </submittedName>
</protein>
<keyword evidence="2" id="KW-1185">Reference proteome</keyword>
<dbReference type="AlphaFoldDB" id="A0A4Q0XUL8"/>
<accession>A0A4Q0XUL8</accession>
<gene>
    <name evidence="1" type="ORF">CRV04_04480</name>
</gene>
<organism evidence="1 2">
    <name type="scientific">Candidatus Marinarcus aquaticus</name>
    <dbReference type="NCBI Taxonomy" id="2044504"/>
    <lineage>
        <taxon>Bacteria</taxon>
        <taxon>Pseudomonadati</taxon>
        <taxon>Campylobacterota</taxon>
        <taxon>Epsilonproteobacteria</taxon>
        <taxon>Campylobacterales</taxon>
        <taxon>Arcobacteraceae</taxon>
        <taxon>Candidatus Marinarcus</taxon>
    </lineage>
</organism>
<dbReference type="OrthoDB" id="5348780at2"/>
<evidence type="ECO:0000313" key="1">
    <source>
        <dbReference type="EMBL" id="RXJ60264.1"/>
    </source>
</evidence>